<gene>
    <name evidence="1" type="ORF">UFOVP1304_3</name>
</gene>
<sequence>MKLFPANMSYAQALRSGHLGKIEDRRYLDWVKTLPCCSCHAPADDPHHMWSRGYNGHGSRSPDYFAIPLCRACHDGLHRDVNAWESLHGPQIEHVALTLLRAICEEKLVTARRGG</sequence>
<accession>A0A6J5RJC0</accession>
<proteinExistence type="predicted"/>
<dbReference type="Gene3D" id="3.30.40.190">
    <property type="match status" value="1"/>
</dbReference>
<evidence type="ECO:0008006" key="2">
    <source>
        <dbReference type="Google" id="ProtNLM"/>
    </source>
</evidence>
<reference evidence="1" key="1">
    <citation type="submission" date="2020-05" db="EMBL/GenBank/DDBJ databases">
        <authorList>
            <person name="Chiriac C."/>
            <person name="Salcher M."/>
            <person name="Ghai R."/>
            <person name="Kavagutti S V."/>
        </authorList>
    </citation>
    <scope>NUCLEOTIDE SEQUENCE</scope>
</reference>
<dbReference type="InterPro" id="IPR010373">
    <property type="entry name" value="DUF968"/>
</dbReference>
<dbReference type="Pfam" id="PF06147">
    <property type="entry name" value="DUF968"/>
    <property type="match status" value="1"/>
</dbReference>
<protein>
    <recommendedName>
        <fullName evidence="2">DUF968 domain-containing protein</fullName>
    </recommendedName>
</protein>
<dbReference type="SUPFAM" id="SSF48695">
    <property type="entry name" value="Multiheme cytochromes"/>
    <property type="match status" value="1"/>
</dbReference>
<evidence type="ECO:0000313" key="1">
    <source>
        <dbReference type="EMBL" id="CAB4197129.1"/>
    </source>
</evidence>
<organism evidence="1">
    <name type="scientific">uncultured Caudovirales phage</name>
    <dbReference type="NCBI Taxonomy" id="2100421"/>
    <lineage>
        <taxon>Viruses</taxon>
        <taxon>Duplodnaviria</taxon>
        <taxon>Heunggongvirae</taxon>
        <taxon>Uroviricota</taxon>
        <taxon>Caudoviricetes</taxon>
        <taxon>Peduoviridae</taxon>
        <taxon>Maltschvirus</taxon>
        <taxon>Maltschvirus maltsch</taxon>
    </lineage>
</organism>
<dbReference type="InterPro" id="IPR036280">
    <property type="entry name" value="Multihaem_cyt_sf"/>
</dbReference>
<name>A0A6J5RJC0_9CAUD</name>
<dbReference type="EMBL" id="LR797253">
    <property type="protein sequence ID" value="CAB4197129.1"/>
    <property type="molecule type" value="Genomic_DNA"/>
</dbReference>